<dbReference type="EMBL" id="JACDUU010000004">
    <property type="protein sequence ID" value="MBA2871823.1"/>
    <property type="molecule type" value="Genomic_DNA"/>
</dbReference>
<evidence type="ECO:0000313" key="4">
    <source>
        <dbReference type="Proteomes" id="UP000580891"/>
    </source>
</evidence>
<organism evidence="3 4">
    <name type="scientific">[Anoxybacillus] calidus</name>
    <dbReference type="NCBI Taxonomy" id="575178"/>
    <lineage>
        <taxon>Bacteria</taxon>
        <taxon>Bacillati</taxon>
        <taxon>Bacillota</taxon>
        <taxon>Bacilli</taxon>
        <taxon>Bacillales</taxon>
        <taxon>Anoxybacillaceae</taxon>
        <taxon>Paranoxybacillus</taxon>
    </lineage>
</organism>
<dbReference type="InterPro" id="IPR001296">
    <property type="entry name" value="Glyco_trans_1"/>
</dbReference>
<dbReference type="SUPFAM" id="SSF53756">
    <property type="entry name" value="UDP-Glycosyltransferase/glycogen phosphorylase"/>
    <property type="match status" value="1"/>
</dbReference>
<feature type="domain" description="Glycosyl transferase family 1" evidence="1">
    <location>
        <begin position="186"/>
        <end position="344"/>
    </location>
</feature>
<keyword evidence="4" id="KW-1185">Reference proteome</keyword>
<dbReference type="Proteomes" id="UP000580891">
    <property type="component" value="Unassembled WGS sequence"/>
</dbReference>
<dbReference type="PANTHER" id="PTHR45947">
    <property type="entry name" value="SULFOQUINOVOSYL TRANSFERASE SQD2"/>
    <property type="match status" value="1"/>
</dbReference>
<dbReference type="CDD" id="cd03814">
    <property type="entry name" value="GT4-like"/>
    <property type="match status" value="1"/>
</dbReference>
<dbReference type="RefSeq" id="WP_181537633.1">
    <property type="nucleotide sequence ID" value="NZ_JACDUU010000004.1"/>
</dbReference>
<evidence type="ECO:0000259" key="2">
    <source>
        <dbReference type="Pfam" id="PF13439"/>
    </source>
</evidence>
<dbReference type="Pfam" id="PF00534">
    <property type="entry name" value="Glycos_transf_1"/>
    <property type="match status" value="1"/>
</dbReference>
<gene>
    <name evidence="3" type="ORF">HNQ85_002098</name>
</gene>
<name>A0A7W0BVF9_9BACL</name>
<dbReference type="Gene3D" id="3.40.50.2000">
    <property type="entry name" value="Glycogen Phosphorylase B"/>
    <property type="match status" value="2"/>
</dbReference>
<evidence type="ECO:0000313" key="3">
    <source>
        <dbReference type="EMBL" id="MBA2871823.1"/>
    </source>
</evidence>
<accession>A0A7W0BVF9</accession>
<dbReference type="PANTHER" id="PTHR45947:SF3">
    <property type="entry name" value="SULFOQUINOVOSYL TRANSFERASE SQD2"/>
    <property type="match status" value="1"/>
</dbReference>
<dbReference type="InterPro" id="IPR050194">
    <property type="entry name" value="Glycosyltransferase_grp1"/>
</dbReference>
<protein>
    <submittedName>
        <fullName evidence="3">Glycosyltransferase involved in cell wall biosynthesis</fullName>
    </submittedName>
</protein>
<dbReference type="InterPro" id="IPR028098">
    <property type="entry name" value="Glyco_trans_4-like_N"/>
</dbReference>
<proteinExistence type="predicted"/>
<keyword evidence="3" id="KW-0808">Transferase</keyword>
<sequence>MRIALFTDTFVPEVNGVARTLKRFTDFLDKKQIEYKVFAPETPDKDLFAAHIHRFTSFRFFLYPECRIALPNIMQIKEELQKFKPHLVHVATPFNMGLCGLHFAKKLQIPIVGSYHTDFDQYLHYYDLQFLSKLLWRYMHWFHRPLQKIFVPSQTTLEQLKRHGFTNLHIWPRGVDCSLFHPHYNKQEIREKYQIHEKYLFVYVGRIAAEKDVHLLPQIAKQLPESVKNDVHWLIVGDGPLKEKLQQDIPDNMTFVGYLHGEELAKTYTAADIFVFPSATETFGNVVLESLASGTPVIGADSGGVKNIVEHGKFGYLCEPGNVESFVHAILQCLLSNAKIKQMGLDGRAYALTQNWDSIFEELLAQYEEVIRRSPYVLYA</sequence>
<dbReference type="GO" id="GO:0016758">
    <property type="term" value="F:hexosyltransferase activity"/>
    <property type="evidence" value="ECO:0007669"/>
    <property type="project" value="TreeGrafter"/>
</dbReference>
<dbReference type="Pfam" id="PF13439">
    <property type="entry name" value="Glyco_transf_4"/>
    <property type="match status" value="1"/>
</dbReference>
<feature type="domain" description="Glycosyltransferase subfamily 4-like N-terminal" evidence="2">
    <location>
        <begin position="14"/>
        <end position="178"/>
    </location>
</feature>
<evidence type="ECO:0000259" key="1">
    <source>
        <dbReference type="Pfam" id="PF00534"/>
    </source>
</evidence>
<comment type="caution">
    <text evidence="3">The sequence shown here is derived from an EMBL/GenBank/DDBJ whole genome shotgun (WGS) entry which is preliminary data.</text>
</comment>
<dbReference type="AlphaFoldDB" id="A0A7W0BVF9"/>
<reference evidence="3 4" key="1">
    <citation type="submission" date="2020-07" db="EMBL/GenBank/DDBJ databases">
        <title>Genomic Encyclopedia of Type Strains, Phase IV (KMG-IV): sequencing the most valuable type-strain genomes for metagenomic binning, comparative biology and taxonomic classification.</title>
        <authorList>
            <person name="Goeker M."/>
        </authorList>
    </citation>
    <scope>NUCLEOTIDE SEQUENCE [LARGE SCALE GENOMIC DNA]</scope>
    <source>
        <strain evidence="3 4">DSM 25220</strain>
    </source>
</reference>